<reference evidence="1" key="1">
    <citation type="submission" date="2020-12" db="EMBL/GenBank/DDBJ databases">
        <authorList>
            <person name="Iha C."/>
        </authorList>
    </citation>
    <scope>NUCLEOTIDE SEQUENCE</scope>
</reference>
<dbReference type="Proteomes" id="UP000708148">
    <property type="component" value="Unassembled WGS sequence"/>
</dbReference>
<keyword evidence="2" id="KW-1185">Reference proteome</keyword>
<gene>
    <name evidence="1" type="ORF">OSTQU699_LOCUS10782</name>
</gene>
<dbReference type="AlphaFoldDB" id="A0A8S1JEG1"/>
<organism evidence="1 2">
    <name type="scientific">Ostreobium quekettii</name>
    <dbReference type="NCBI Taxonomy" id="121088"/>
    <lineage>
        <taxon>Eukaryota</taxon>
        <taxon>Viridiplantae</taxon>
        <taxon>Chlorophyta</taxon>
        <taxon>core chlorophytes</taxon>
        <taxon>Ulvophyceae</taxon>
        <taxon>TCBD clade</taxon>
        <taxon>Bryopsidales</taxon>
        <taxon>Ostreobineae</taxon>
        <taxon>Ostreobiaceae</taxon>
        <taxon>Ostreobium</taxon>
    </lineage>
</organism>
<proteinExistence type="predicted"/>
<evidence type="ECO:0000313" key="2">
    <source>
        <dbReference type="Proteomes" id="UP000708148"/>
    </source>
</evidence>
<dbReference type="EMBL" id="CAJHUC010003125">
    <property type="protein sequence ID" value="CAD7705427.1"/>
    <property type="molecule type" value="Genomic_DNA"/>
</dbReference>
<sequence length="109" mass="11334">ACVNFTGGSPDRLAAVLASQAYLKLNRADPELGQKFMQAATRRLVQVMGSNAAAGQFMRAETPASEILIPARYDGRRIVAPGAAGAHTVTRIESIVEAGSNTGSSCGEI</sequence>
<protein>
    <submittedName>
        <fullName evidence="1">Uncharacterized protein</fullName>
    </submittedName>
</protein>
<name>A0A8S1JEG1_9CHLO</name>
<accession>A0A8S1JEG1</accession>
<comment type="caution">
    <text evidence="1">The sequence shown here is derived from an EMBL/GenBank/DDBJ whole genome shotgun (WGS) entry which is preliminary data.</text>
</comment>
<evidence type="ECO:0000313" key="1">
    <source>
        <dbReference type="EMBL" id="CAD7705427.1"/>
    </source>
</evidence>
<feature type="non-terminal residue" evidence="1">
    <location>
        <position position="1"/>
    </location>
</feature>